<dbReference type="InterPro" id="IPR025893">
    <property type="entry name" value="Tocopherol_cyclase"/>
</dbReference>
<protein>
    <recommendedName>
        <fullName evidence="3">Tocopherol cyclase</fullName>
    </recommendedName>
</protein>
<accession>A0A7I8DL28</accession>
<sequence length="299" mass="34494">MKNLLKQRPYFEGWYFKHQQDNKVLAFIPGINREKGKSITPFLQIIAGEKSYQLTFPLEECFIDRKSSYIRLGNNVFTKEGIMIDIHTEELTLKGIILYHKLHPIAYNIMGVFRYFPGMECKHNVISMSHSLSGNLTYNGNLLPFHKGIGYIEKDWGHSFPSSYLWLHCNDFTEDICSVMVSIARIPLWGSHFTGCICAIHYRNREYRLATYLGVKILKATPTLIILRQGDYFFRIRIKDTSSPSAYNLAAPTKGKMNRVIKESHLCQGSFFLSYKKQIVFHLKSQGVSLESVTDKADQ</sequence>
<dbReference type="PANTHER" id="PTHR35309">
    <property type="match status" value="1"/>
</dbReference>
<keyword evidence="2" id="KW-1185">Reference proteome</keyword>
<dbReference type="AlphaFoldDB" id="A0A7I8DL28"/>
<dbReference type="KEGG" id="acht:bsdcttw_10320"/>
<gene>
    <name evidence="1" type="ORF">bsdcttw_10320</name>
</gene>
<dbReference type="RefSeq" id="WP_185258355.1">
    <property type="nucleotide sequence ID" value="NZ_AP023368.1"/>
</dbReference>
<dbReference type="EMBL" id="AP023368">
    <property type="protein sequence ID" value="BCJ97991.1"/>
    <property type="molecule type" value="Genomic_DNA"/>
</dbReference>
<dbReference type="Pfam" id="PF14249">
    <property type="entry name" value="Tocopherol_cycl"/>
    <property type="match status" value="1"/>
</dbReference>
<reference evidence="1 2" key="2">
    <citation type="submission" date="2020-08" db="EMBL/GenBank/DDBJ databases">
        <authorList>
            <person name="Ueki A."/>
            <person name="Tonouchi A."/>
        </authorList>
    </citation>
    <scope>NUCLEOTIDE SEQUENCE [LARGE SCALE GENOMIC DNA]</scope>
    <source>
        <strain evidence="1 2">CTTW</strain>
    </source>
</reference>
<dbReference type="PANTHER" id="PTHR35309:SF4">
    <property type="entry name" value="TOCOPHEROL CYCLASE"/>
    <property type="match status" value="1"/>
</dbReference>
<proteinExistence type="predicted"/>
<evidence type="ECO:0008006" key="3">
    <source>
        <dbReference type="Google" id="ProtNLM"/>
    </source>
</evidence>
<dbReference type="SUPFAM" id="SSF159245">
    <property type="entry name" value="AttH-like"/>
    <property type="match status" value="1"/>
</dbReference>
<dbReference type="Proteomes" id="UP000515703">
    <property type="component" value="Chromosome"/>
</dbReference>
<dbReference type="GO" id="GO:0009976">
    <property type="term" value="F:tocopherol cyclase activity"/>
    <property type="evidence" value="ECO:0007669"/>
    <property type="project" value="InterPro"/>
</dbReference>
<reference evidence="1 2" key="1">
    <citation type="submission" date="2020-08" db="EMBL/GenBank/DDBJ databases">
        <title>Draft genome sequencing of an Anaerocolumna strain isolated from anoxic soil subjected to BSD treatment.</title>
        <authorList>
            <person name="Uek A."/>
            <person name="Tonouchi A."/>
        </authorList>
    </citation>
    <scope>NUCLEOTIDE SEQUENCE [LARGE SCALE GENOMIC DNA]</scope>
    <source>
        <strain evidence="1 2">CTTW</strain>
    </source>
</reference>
<name>A0A7I8DL28_9FIRM</name>
<evidence type="ECO:0000313" key="1">
    <source>
        <dbReference type="EMBL" id="BCJ97991.1"/>
    </source>
</evidence>
<evidence type="ECO:0000313" key="2">
    <source>
        <dbReference type="Proteomes" id="UP000515703"/>
    </source>
</evidence>
<organism evidence="1 2">
    <name type="scientific">Anaerocolumna chitinilytica</name>
    <dbReference type="NCBI Taxonomy" id="1727145"/>
    <lineage>
        <taxon>Bacteria</taxon>
        <taxon>Bacillati</taxon>
        <taxon>Bacillota</taxon>
        <taxon>Clostridia</taxon>
        <taxon>Lachnospirales</taxon>
        <taxon>Lachnospiraceae</taxon>
        <taxon>Anaerocolumna</taxon>
    </lineage>
</organism>